<gene>
    <name evidence="1" type="ORF">HMPREF0742_01455</name>
</gene>
<accession>U7V3E8</accession>
<dbReference type="HOGENOM" id="CLU_3084370_0_0_11"/>
<proteinExistence type="predicted"/>
<protein>
    <submittedName>
        <fullName evidence="1">Uncharacterized protein</fullName>
    </submittedName>
</protein>
<evidence type="ECO:0000313" key="2">
    <source>
        <dbReference type="Proteomes" id="UP000017174"/>
    </source>
</evidence>
<organism evidence="1 2">
    <name type="scientific">Rothia aeria F0184</name>
    <dbReference type="NCBI Taxonomy" id="888019"/>
    <lineage>
        <taxon>Bacteria</taxon>
        <taxon>Bacillati</taxon>
        <taxon>Actinomycetota</taxon>
        <taxon>Actinomycetes</taxon>
        <taxon>Micrococcales</taxon>
        <taxon>Micrococcaceae</taxon>
        <taxon>Rothia</taxon>
    </lineage>
</organism>
<evidence type="ECO:0000313" key="1">
    <source>
        <dbReference type="EMBL" id="ERT66085.1"/>
    </source>
</evidence>
<dbReference type="Proteomes" id="UP000017174">
    <property type="component" value="Unassembled WGS sequence"/>
</dbReference>
<reference evidence="1 2" key="1">
    <citation type="submission" date="2013-08" db="EMBL/GenBank/DDBJ databases">
        <authorList>
            <person name="Weinstock G."/>
            <person name="Sodergren E."/>
            <person name="Wylie T."/>
            <person name="Fulton L."/>
            <person name="Fulton R."/>
            <person name="Fronick C."/>
            <person name="O'Laughlin M."/>
            <person name="Godfrey J."/>
            <person name="Miner T."/>
            <person name="Herter B."/>
            <person name="Appelbaum E."/>
            <person name="Cordes M."/>
            <person name="Lek S."/>
            <person name="Wollam A."/>
            <person name="Pepin K.H."/>
            <person name="Palsikar V.B."/>
            <person name="Mitreva M."/>
            <person name="Wilson R.K."/>
        </authorList>
    </citation>
    <scope>NUCLEOTIDE SEQUENCE [LARGE SCALE GENOMIC DNA]</scope>
    <source>
        <strain evidence="1 2">F0184</strain>
    </source>
</reference>
<name>U7V3E8_9MICC</name>
<sequence>MFCKHFSYLLHVFVGIKDLFATIRYMWNEFISCNRLLEFHEVFTPFATLSPV</sequence>
<comment type="caution">
    <text evidence="1">The sequence shown here is derived from an EMBL/GenBank/DDBJ whole genome shotgun (WGS) entry which is preliminary data.</text>
</comment>
<dbReference type="EMBL" id="AXZG01000042">
    <property type="protein sequence ID" value="ERT66085.1"/>
    <property type="molecule type" value="Genomic_DNA"/>
</dbReference>
<dbReference type="AlphaFoldDB" id="U7V3E8"/>